<sequence length="110" mass="11585">MTRFLPLAITALGIAASATAPARAAPIHTLEECYTAVINWCVETYPDHADQCGNASGLSDCDDEFGNTAASPTLTLRAPARRTGPAISPQAFQRLMAGVPARTATTRVLR</sequence>
<comment type="caution">
    <text evidence="2">The sequence shown here is derived from an EMBL/GenBank/DDBJ whole genome shotgun (WGS) entry which is preliminary data.</text>
</comment>
<dbReference type="GeneID" id="94366561"/>
<feature type="signal peptide" evidence="1">
    <location>
        <begin position="1"/>
        <end position="24"/>
    </location>
</feature>
<dbReference type="EMBL" id="QEYD01000011">
    <property type="protein sequence ID" value="PWE27327.1"/>
    <property type="molecule type" value="Genomic_DNA"/>
</dbReference>
<evidence type="ECO:0000313" key="3">
    <source>
        <dbReference type="Proteomes" id="UP000244940"/>
    </source>
</evidence>
<keyword evidence="1" id="KW-0732">Signal</keyword>
<feature type="chain" id="PRO_5015756970" evidence="1">
    <location>
        <begin position="25"/>
        <end position="110"/>
    </location>
</feature>
<dbReference type="OrthoDB" id="7871488at2"/>
<proteinExistence type="predicted"/>
<dbReference type="Proteomes" id="UP000244940">
    <property type="component" value="Unassembled WGS sequence"/>
</dbReference>
<organism evidence="2 3">
    <name type="scientific">Pararhodobacter marinus</name>
    <dbReference type="NCBI Taxonomy" id="2184063"/>
    <lineage>
        <taxon>Bacteria</taxon>
        <taxon>Pseudomonadati</taxon>
        <taxon>Pseudomonadota</taxon>
        <taxon>Alphaproteobacteria</taxon>
        <taxon>Rhodobacterales</taxon>
        <taxon>Paracoccaceae</taxon>
        <taxon>Pararhodobacter</taxon>
    </lineage>
</organism>
<keyword evidence="3" id="KW-1185">Reference proteome</keyword>
<evidence type="ECO:0000313" key="2">
    <source>
        <dbReference type="EMBL" id="PWE27327.1"/>
    </source>
</evidence>
<reference evidence="2 3" key="1">
    <citation type="submission" date="2018-05" db="EMBL/GenBank/DDBJ databases">
        <title>Pararhodobacter marina sp. nov., isolated from deep-sea water of the Indian Ocean.</title>
        <authorList>
            <person name="Lai Q.Sr."/>
            <person name="Liu X."/>
            <person name="Shao Z."/>
        </authorList>
    </citation>
    <scope>NUCLEOTIDE SEQUENCE [LARGE SCALE GENOMIC DNA]</scope>
    <source>
        <strain evidence="2 3">CIC4N-9</strain>
    </source>
</reference>
<name>A0A2U2C638_9RHOB</name>
<dbReference type="RefSeq" id="WP_109534517.1">
    <property type="nucleotide sequence ID" value="NZ_QEYD01000011.1"/>
</dbReference>
<protein>
    <submittedName>
        <fullName evidence="2">Uncharacterized protein</fullName>
    </submittedName>
</protein>
<dbReference type="AlphaFoldDB" id="A0A2U2C638"/>
<accession>A0A2U2C638</accession>
<evidence type="ECO:0000256" key="1">
    <source>
        <dbReference type="SAM" id="SignalP"/>
    </source>
</evidence>
<gene>
    <name evidence="2" type="ORF">C4N9_16830</name>
</gene>